<name>A0A8S3S4V6_MYTED</name>
<comment type="caution">
    <text evidence="3">The sequence shown here is derived from an EMBL/GenBank/DDBJ whole genome shotgun (WGS) entry which is preliminary data.</text>
</comment>
<dbReference type="AlphaFoldDB" id="A0A8S3S4V6"/>
<keyword evidence="2" id="KW-0866">Nonsense-mediated mRNA decay</keyword>
<evidence type="ECO:0000313" key="4">
    <source>
        <dbReference type="Proteomes" id="UP000683360"/>
    </source>
</evidence>
<dbReference type="Proteomes" id="UP000683360">
    <property type="component" value="Unassembled WGS sequence"/>
</dbReference>
<dbReference type="InterPro" id="IPR019354">
    <property type="entry name" value="SMG8-like"/>
</dbReference>
<gene>
    <name evidence="3" type="ORF">MEDL_30627</name>
</gene>
<dbReference type="SUPFAM" id="SSF52540">
    <property type="entry name" value="P-loop containing nucleoside triphosphate hydrolases"/>
    <property type="match status" value="1"/>
</dbReference>
<dbReference type="GO" id="GO:0000184">
    <property type="term" value="P:nuclear-transcribed mRNA catabolic process, nonsense-mediated decay"/>
    <property type="evidence" value="ECO:0007669"/>
    <property type="project" value="UniProtKB-KW"/>
</dbReference>
<sequence>MSQLKMLSHQLFRKEYEPPEVAKPPIILAKPSLTYFTPLLTGKGNEPPEVAKPPIILAKPSLTYFTPLKEYEPPEVAKPPIILAKPSQEQTLSQVSITKSQDKPVVMVRKDDTSGETTPQLHRHLSQQTLISDSSSQSRLALPPEMIHPVKLVDDNQNWIETGMEMLVDQTDFLVIGVIGGQGVGKSTILSLLAGNSPEDSLRSYIFAPQNRDCQESCVHLTDGIDMFVTGQRVIFLDTQPILSASVLEQFIKNDKKVSTEFTTVENYMEIQALQQTAFLMTVCHIIVVVQDWFTDTSLLRFLQTAEMLKPSTPSTSHDSSPEENADYFPNVVFILNKANRDDFSIQSYGSMQYTLKKAFDTSKLNILEGVTLADGKIIPGLNHKTIDLDVNLFLLPNIDDMKTEADPMSMLLPDYRGYPSFDNLINSLRQQIYYMPREHLTHATLSEKNWFHYAARTWDAVKKSQLMAEYNRLLH</sequence>
<dbReference type="EMBL" id="CAJPWZ010001496">
    <property type="protein sequence ID" value="CAG2216892.1"/>
    <property type="molecule type" value="Genomic_DNA"/>
</dbReference>
<dbReference type="InterPro" id="IPR027417">
    <property type="entry name" value="P-loop_NTPase"/>
</dbReference>
<dbReference type="PANTHER" id="PTHR14270">
    <property type="entry name" value="NONSENSE-MEDIATED MRNA DECAY FACTOR SMG9"/>
    <property type="match status" value="1"/>
</dbReference>
<evidence type="ECO:0000256" key="1">
    <source>
        <dbReference type="ARBA" id="ARBA00007712"/>
    </source>
</evidence>
<protein>
    <submittedName>
        <fullName evidence="3">SMG9</fullName>
    </submittedName>
</protein>
<dbReference type="OrthoDB" id="79514at2759"/>
<proteinExistence type="inferred from homology"/>
<evidence type="ECO:0000256" key="2">
    <source>
        <dbReference type="ARBA" id="ARBA00023161"/>
    </source>
</evidence>
<dbReference type="InterPro" id="IPR039177">
    <property type="entry name" value="SMG9"/>
</dbReference>
<organism evidence="3 4">
    <name type="scientific">Mytilus edulis</name>
    <name type="common">Blue mussel</name>
    <dbReference type="NCBI Taxonomy" id="6550"/>
    <lineage>
        <taxon>Eukaryota</taxon>
        <taxon>Metazoa</taxon>
        <taxon>Spiralia</taxon>
        <taxon>Lophotrochozoa</taxon>
        <taxon>Mollusca</taxon>
        <taxon>Bivalvia</taxon>
        <taxon>Autobranchia</taxon>
        <taxon>Pteriomorphia</taxon>
        <taxon>Mytilida</taxon>
        <taxon>Mytiloidea</taxon>
        <taxon>Mytilidae</taxon>
        <taxon>Mytilinae</taxon>
        <taxon>Mytilus</taxon>
    </lineage>
</organism>
<dbReference type="Pfam" id="PF10220">
    <property type="entry name" value="Smg8_Smg9"/>
    <property type="match status" value="1"/>
</dbReference>
<accession>A0A8S3S4V6</accession>
<dbReference type="Gene3D" id="3.40.50.300">
    <property type="entry name" value="P-loop containing nucleotide triphosphate hydrolases"/>
    <property type="match status" value="1"/>
</dbReference>
<reference evidence="3" key="1">
    <citation type="submission" date="2021-03" db="EMBL/GenBank/DDBJ databases">
        <authorList>
            <person name="Bekaert M."/>
        </authorList>
    </citation>
    <scope>NUCLEOTIDE SEQUENCE</scope>
</reference>
<keyword evidence="4" id="KW-1185">Reference proteome</keyword>
<comment type="similarity">
    <text evidence="1">Belongs to the SMG9 family.</text>
</comment>
<dbReference type="PANTHER" id="PTHR14270:SF0">
    <property type="entry name" value="NONSENSE-MEDIATED MRNA DECAY FACTOR SMG9"/>
    <property type="match status" value="1"/>
</dbReference>
<evidence type="ECO:0000313" key="3">
    <source>
        <dbReference type="EMBL" id="CAG2216892.1"/>
    </source>
</evidence>